<keyword evidence="1" id="KW-0812">Transmembrane</keyword>
<gene>
    <name evidence="2" type="ORF">Plil01_001745900</name>
</gene>
<feature type="transmembrane region" description="Helical" evidence="1">
    <location>
        <begin position="79"/>
        <end position="100"/>
    </location>
</feature>
<feature type="transmembrane region" description="Helical" evidence="1">
    <location>
        <begin position="143"/>
        <end position="162"/>
    </location>
</feature>
<feature type="transmembrane region" description="Helical" evidence="1">
    <location>
        <begin position="43"/>
        <end position="67"/>
    </location>
</feature>
<organism evidence="2 3">
    <name type="scientific">Phytophthora lilii</name>
    <dbReference type="NCBI Taxonomy" id="2077276"/>
    <lineage>
        <taxon>Eukaryota</taxon>
        <taxon>Sar</taxon>
        <taxon>Stramenopiles</taxon>
        <taxon>Oomycota</taxon>
        <taxon>Peronosporomycetes</taxon>
        <taxon>Peronosporales</taxon>
        <taxon>Peronosporaceae</taxon>
        <taxon>Phytophthora</taxon>
    </lineage>
</organism>
<comment type="caution">
    <text evidence="2">The sequence shown here is derived from an EMBL/GenBank/DDBJ whole genome shotgun (WGS) entry which is preliminary data.</text>
</comment>
<evidence type="ECO:0000313" key="3">
    <source>
        <dbReference type="Proteomes" id="UP001165083"/>
    </source>
</evidence>
<reference evidence="2" key="1">
    <citation type="submission" date="2023-04" db="EMBL/GenBank/DDBJ databases">
        <title>Phytophthora lilii NBRC 32176.</title>
        <authorList>
            <person name="Ichikawa N."/>
            <person name="Sato H."/>
            <person name="Tonouchi N."/>
        </authorList>
    </citation>
    <scope>NUCLEOTIDE SEQUENCE</scope>
    <source>
        <strain evidence="2">NBRC 32176</strain>
    </source>
</reference>
<keyword evidence="1" id="KW-1133">Transmembrane helix</keyword>
<sequence length="461" mass="51682">MGPNCRVLAKVWNGLQVEIHGSHSIERVLDLTNYTNEASLLRVFAVLLVTPLPCLAITVIVDVLPLADPLEGANANMMYFVRLFYTFLVTTFLAIHQFRISVPILSYPTIRAIRSTFVVSALCVGFLYGLAEMISFPLPFSSMLVTPAWTSLVLVSVAAEWMKKIAETPGSGTMVFNVVKLWTCEALLVFIYPIYYYIFTTLSDNGKTAFASLLLVMKLIMKNIIARSAVHLRDEMPEVVVFNAEVFNALFASYCLQNSPSIWVTLEIMIFDALTMAFSLRDAGNVRRNLKHLEHRVDSARAQSTFRAKRLDRKLTTLSRASVLLRDPVKPKASLTSPFNGPNTVLVTPCLCQASKNVIALVEASIEPLVTVKPKSFQGVGSASDRKIKELFHFASVHPAPTNDENDQTGFQMRYVSTVQRLLYAVEFLLLLNYVEVIVPLVYCEYLHVFNYLNLINNAFR</sequence>
<feature type="transmembrane region" description="Helical" evidence="1">
    <location>
        <begin position="262"/>
        <end position="280"/>
    </location>
</feature>
<dbReference type="OrthoDB" id="120202at2759"/>
<protein>
    <submittedName>
        <fullName evidence="2">Unnamed protein product</fullName>
    </submittedName>
</protein>
<feature type="transmembrane region" description="Helical" evidence="1">
    <location>
        <begin position="112"/>
        <end position="131"/>
    </location>
</feature>
<evidence type="ECO:0000256" key="1">
    <source>
        <dbReference type="SAM" id="Phobius"/>
    </source>
</evidence>
<evidence type="ECO:0000313" key="2">
    <source>
        <dbReference type="EMBL" id="GMF64682.1"/>
    </source>
</evidence>
<proteinExistence type="predicted"/>
<feature type="transmembrane region" description="Helical" evidence="1">
    <location>
        <begin position="174"/>
        <end position="197"/>
    </location>
</feature>
<feature type="transmembrane region" description="Helical" evidence="1">
    <location>
        <begin position="422"/>
        <end position="443"/>
    </location>
</feature>
<dbReference type="EMBL" id="BSXW01012426">
    <property type="protein sequence ID" value="GMF64682.1"/>
    <property type="molecule type" value="Genomic_DNA"/>
</dbReference>
<accession>A0A9W6YHS4</accession>
<name>A0A9W6YHS4_9STRA</name>
<dbReference type="Proteomes" id="UP001165083">
    <property type="component" value="Unassembled WGS sequence"/>
</dbReference>
<keyword evidence="3" id="KW-1185">Reference proteome</keyword>
<keyword evidence="1" id="KW-0472">Membrane</keyword>
<dbReference type="AlphaFoldDB" id="A0A9W6YHS4"/>